<dbReference type="NCBIfam" id="TIGR00231">
    <property type="entry name" value="small_GTP"/>
    <property type="match status" value="1"/>
</dbReference>
<dbReference type="Pfam" id="PF02421">
    <property type="entry name" value="FeoB_N"/>
    <property type="match status" value="1"/>
</dbReference>
<proteinExistence type="predicted"/>
<dbReference type="GO" id="GO:0005886">
    <property type="term" value="C:plasma membrane"/>
    <property type="evidence" value="ECO:0007669"/>
    <property type="project" value="TreeGrafter"/>
</dbReference>
<feature type="domain" description="FeoB-type G" evidence="2">
    <location>
        <begin position="4"/>
        <end position="172"/>
    </location>
</feature>
<gene>
    <name evidence="3" type="ORF">METZ01_LOCUS112201</name>
</gene>
<dbReference type="InterPro" id="IPR011640">
    <property type="entry name" value="Fe2_transport_prot_B_C"/>
</dbReference>
<reference evidence="3" key="1">
    <citation type="submission" date="2018-05" db="EMBL/GenBank/DDBJ databases">
        <authorList>
            <person name="Lanie J.A."/>
            <person name="Ng W.-L."/>
            <person name="Kazmierczak K.M."/>
            <person name="Andrzejewski T.M."/>
            <person name="Davidsen T.M."/>
            <person name="Wayne K.J."/>
            <person name="Tettelin H."/>
            <person name="Glass J.I."/>
            <person name="Rusch D."/>
            <person name="Podicherti R."/>
            <person name="Tsui H.-C.T."/>
            <person name="Winkler M.E."/>
        </authorList>
    </citation>
    <scope>NUCLEOTIDE SEQUENCE</scope>
</reference>
<sequence>MASERLFALVGNPNTGKTTLFNALTGLRQKVANYPGVTVEKKEGVGRDRHGNEFHVLDLPGAYSLQSKSPDEEVTRAVLHGDRTDTPKPDAVICLLDASNLERHFYLATQVMELGLPTIVVLNKTDAAEELGITIAAKKLEERLGVPVVPMQANERVGMEALQVAVSSNELAKPKWEPVEGDAANRYEAICKLLAGTVARSEEERLTPTDKWDQVLVHPVLGWVALLSILAGLFYTIFSVSGYPMDWIDSTFGWLGEQVEGRMAEGDFRDLITEGIIGGVGGVVIFLPQILMLFFFIGIMENTGYLARVSFMMDRLMSGVGLNGKAFIPILSSYACAIPGIMATRTMESARDRLITILVAPITSCSARLPVYLMLIALMLPDGTDSERAMVMLGLYVLSILGVYFFAWLFNRKLEKTETALTVLELPTYQRPSWREIGLQIFERGKIFVRRAGTVILSLSIVLWALTTYPKS</sequence>
<dbReference type="Pfam" id="PF07670">
    <property type="entry name" value="Gate"/>
    <property type="match status" value="1"/>
</dbReference>
<dbReference type="PROSITE" id="PS51711">
    <property type="entry name" value="G_FEOB"/>
    <property type="match status" value="1"/>
</dbReference>
<evidence type="ECO:0000313" key="3">
    <source>
        <dbReference type="EMBL" id="SVA59347.1"/>
    </source>
</evidence>
<dbReference type="EMBL" id="UINC01013795">
    <property type="protein sequence ID" value="SVA59347.1"/>
    <property type="molecule type" value="Genomic_DNA"/>
</dbReference>
<dbReference type="Pfam" id="PF07664">
    <property type="entry name" value="FeoB_C"/>
    <property type="match status" value="1"/>
</dbReference>
<feature type="non-terminal residue" evidence="3">
    <location>
        <position position="472"/>
    </location>
</feature>
<feature type="transmembrane region" description="Helical" evidence="1">
    <location>
        <begin position="389"/>
        <end position="410"/>
    </location>
</feature>
<dbReference type="PRINTS" id="PR00326">
    <property type="entry name" value="GTP1OBG"/>
</dbReference>
<feature type="transmembrane region" description="Helical" evidence="1">
    <location>
        <begin position="320"/>
        <end position="342"/>
    </location>
</feature>
<dbReference type="GO" id="GO:0015093">
    <property type="term" value="F:ferrous iron transmembrane transporter activity"/>
    <property type="evidence" value="ECO:0007669"/>
    <property type="project" value="InterPro"/>
</dbReference>
<dbReference type="Gene3D" id="3.40.50.300">
    <property type="entry name" value="P-loop containing nucleotide triphosphate hydrolases"/>
    <property type="match status" value="1"/>
</dbReference>
<name>A0A381X588_9ZZZZ</name>
<dbReference type="InterPro" id="IPR006073">
    <property type="entry name" value="GTP-bd"/>
</dbReference>
<keyword evidence="1" id="KW-0812">Transmembrane</keyword>
<dbReference type="InterPro" id="IPR030389">
    <property type="entry name" value="G_FEOB_dom"/>
</dbReference>
<keyword evidence="1" id="KW-1133">Transmembrane helix</keyword>
<dbReference type="InterPro" id="IPR027417">
    <property type="entry name" value="P-loop_NTPase"/>
</dbReference>
<organism evidence="3">
    <name type="scientific">marine metagenome</name>
    <dbReference type="NCBI Taxonomy" id="408172"/>
    <lineage>
        <taxon>unclassified sequences</taxon>
        <taxon>metagenomes</taxon>
        <taxon>ecological metagenomes</taxon>
    </lineage>
</organism>
<dbReference type="InterPro" id="IPR005225">
    <property type="entry name" value="Small_GTP-bd"/>
</dbReference>
<feature type="transmembrane region" description="Helical" evidence="1">
    <location>
        <begin position="448"/>
        <end position="466"/>
    </location>
</feature>
<dbReference type="InterPro" id="IPR050860">
    <property type="entry name" value="FeoB_GTPase"/>
</dbReference>
<dbReference type="CDD" id="cd01879">
    <property type="entry name" value="FeoB"/>
    <property type="match status" value="1"/>
</dbReference>
<evidence type="ECO:0000259" key="2">
    <source>
        <dbReference type="PROSITE" id="PS51711"/>
    </source>
</evidence>
<dbReference type="SUPFAM" id="SSF52540">
    <property type="entry name" value="P-loop containing nucleoside triphosphate hydrolases"/>
    <property type="match status" value="1"/>
</dbReference>
<protein>
    <recommendedName>
        <fullName evidence="2">FeoB-type G domain-containing protein</fullName>
    </recommendedName>
</protein>
<keyword evidence="1" id="KW-0472">Membrane</keyword>
<dbReference type="PANTHER" id="PTHR43185:SF1">
    <property type="entry name" value="FE(2+) TRANSPORTER FEOB"/>
    <property type="match status" value="1"/>
</dbReference>
<feature type="transmembrane region" description="Helical" evidence="1">
    <location>
        <begin position="276"/>
        <end position="300"/>
    </location>
</feature>
<accession>A0A381X588</accession>
<feature type="transmembrane region" description="Helical" evidence="1">
    <location>
        <begin position="354"/>
        <end position="377"/>
    </location>
</feature>
<dbReference type="InterPro" id="IPR011642">
    <property type="entry name" value="Gate_dom"/>
</dbReference>
<feature type="transmembrane region" description="Helical" evidence="1">
    <location>
        <begin position="220"/>
        <end position="238"/>
    </location>
</feature>
<dbReference type="PANTHER" id="PTHR43185">
    <property type="entry name" value="FERROUS IRON TRANSPORT PROTEIN B"/>
    <property type="match status" value="1"/>
</dbReference>
<evidence type="ECO:0000256" key="1">
    <source>
        <dbReference type="SAM" id="Phobius"/>
    </source>
</evidence>
<dbReference type="GO" id="GO:0005525">
    <property type="term" value="F:GTP binding"/>
    <property type="evidence" value="ECO:0007669"/>
    <property type="project" value="InterPro"/>
</dbReference>
<dbReference type="AlphaFoldDB" id="A0A381X588"/>